<organism evidence="1 2">
    <name type="scientific">Anopheles maculatus</name>
    <dbReference type="NCBI Taxonomy" id="74869"/>
    <lineage>
        <taxon>Eukaryota</taxon>
        <taxon>Metazoa</taxon>
        <taxon>Ecdysozoa</taxon>
        <taxon>Arthropoda</taxon>
        <taxon>Hexapoda</taxon>
        <taxon>Insecta</taxon>
        <taxon>Pterygota</taxon>
        <taxon>Neoptera</taxon>
        <taxon>Endopterygota</taxon>
        <taxon>Diptera</taxon>
        <taxon>Nematocera</taxon>
        <taxon>Culicoidea</taxon>
        <taxon>Culicidae</taxon>
        <taxon>Anophelinae</taxon>
        <taxon>Anopheles</taxon>
        <taxon>Anopheles maculatus group</taxon>
    </lineage>
</organism>
<dbReference type="EnsemblMetazoa" id="AMAM022586-RA">
    <property type="protein sequence ID" value="AMAM022586-PA"/>
    <property type="gene ID" value="AMAM022586"/>
</dbReference>
<sequence>MSTAANDVADYEVGVPNARGNFRLFLHARFSTCPSVTRPGTLPTIYLCRSRIGPTEGTSSSFGYCFEIISIARILPMRCEESVWPRTRVKKTEGHCHWYRRLLDGQEERHARCPGFAGGFYVL</sequence>
<accession>A0A182T9W9</accession>
<dbReference type="Proteomes" id="UP000075901">
    <property type="component" value="Unassembled WGS sequence"/>
</dbReference>
<proteinExistence type="predicted"/>
<evidence type="ECO:0000313" key="1">
    <source>
        <dbReference type="EnsemblMetazoa" id="AMAM022586-PA"/>
    </source>
</evidence>
<dbReference type="AlphaFoldDB" id="A0A182T9W9"/>
<dbReference type="VEuPathDB" id="VectorBase:AMAM022586"/>
<name>A0A182T9W9_9DIPT</name>
<evidence type="ECO:0000313" key="2">
    <source>
        <dbReference type="Proteomes" id="UP000075901"/>
    </source>
</evidence>
<protein>
    <submittedName>
        <fullName evidence="1">Uncharacterized protein</fullName>
    </submittedName>
</protein>
<reference evidence="1" key="2">
    <citation type="submission" date="2020-05" db="UniProtKB">
        <authorList>
            <consortium name="EnsemblMetazoa"/>
        </authorList>
    </citation>
    <scope>IDENTIFICATION</scope>
    <source>
        <strain evidence="1">maculatus3</strain>
    </source>
</reference>
<reference evidence="2" key="1">
    <citation type="submission" date="2013-09" db="EMBL/GenBank/DDBJ databases">
        <title>The Genome Sequence of Anopheles maculatus species B.</title>
        <authorList>
            <consortium name="The Broad Institute Genomics Platform"/>
            <person name="Neafsey D.E."/>
            <person name="Besansky N."/>
            <person name="Howell P."/>
            <person name="Walton C."/>
            <person name="Young S.K."/>
            <person name="Zeng Q."/>
            <person name="Gargeya S."/>
            <person name="Fitzgerald M."/>
            <person name="Haas B."/>
            <person name="Abouelleil A."/>
            <person name="Allen A.W."/>
            <person name="Alvarado L."/>
            <person name="Arachchi H.M."/>
            <person name="Berlin A.M."/>
            <person name="Chapman S.B."/>
            <person name="Gainer-Dewar J."/>
            <person name="Goldberg J."/>
            <person name="Griggs A."/>
            <person name="Gujja S."/>
            <person name="Hansen M."/>
            <person name="Howarth C."/>
            <person name="Imamovic A."/>
            <person name="Ireland A."/>
            <person name="Larimer J."/>
            <person name="McCowan C."/>
            <person name="Murphy C."/>
            <person name="Pearson M."/>
            <person name="Poon T.W."/>
            <person name="Priest M."/>
            <person name="Roberts A."/>
            <person name="Saif S."/>
            <person name="Shea T."/>
            <person name="Sisk P."/>
            <person name="Sykes S."/>
            <person name="Wortman J."/>
            <person name="Nusbaum C."/>
            <person name="Birren B."/>
        </authorList>
    </citation>
    <scope>NUCLEOTIDE SEQUENCE [LARGE SCALE GENOMIC DNA]</scope>
    <source>
        <strain evidence="2">maculatus3</strain>
    </source>
</reference>
<keyword evidence="2" id="KW-1185">Reference proteome</keyword>